<evidence type="ECO:0000313" key="2">
    <source>
        <dbReference type="Proteomes" id="UP000318704"/>
    </source>
</evidence>
<evidence type="ECO:0000313" key="1">
    <source>
        <dbReference type="EMBL" id="QDT96971.1"/>
    </source>
</evidence>
<dbReference type="AlphaFoldDB" id="A0A517VVE5"/>
<dbReference type="KEGG" id="gaw:V144x_24420"/>
<accession>A0A517VVE5</accession>
<gene>
    <name evidence="1" type="ORF">V144x_24420</name>
</gene>
<sequence>MPFFLLLFEKIMNLIYSLLPRLFSDFPIDSRNITVESLPRPLLFKNQNLKRIRPPGMFFI</sequence>
<name>A0A517VVE5_9PLAN</name>
<dbReference type="EMBL" id="CP037920">
    <property type="protein sequence ID" value="QDT96971.1"/>
    <property type="molecule type" value="Genomic_DNA"/>
</dbReference>
<proteinExistence type="predicted"/>
<dbReference type="Proteomes" id="UP000318704">
    <property type="component" value="Chromosome"/>
</dbReference>
<organism evidence="1 2">
    <name type="scientific">Gimesia aquarii</name>
    <dbReference type="NCBI Taxonomy" id="2527964"/>
    <lineage>
        <taxon>Bacteria</taxon>
        <taxon>Pseudomonadati</taxon>
        <taxon>Planctomycetota</taxon>
        <taxon>Planctomycetia</taxon>
        <taxon>Planctomycetales</taxon>
        <taxon>Planctomycetaceae</taxon>
        <taxon>Gimesia</taxon>
    </lineage>
</organism>
<protein>
    <submittedName>
        <fullName evidence="1">Uncharacterized protein</fullName>
    </submittedName>
</protein>
<reference evidence="1 2" key="1">
    <citation type="submission" date="2019-03" db="EMBL/GenBank/DDBJ databases">
        <title>Deep-cultivation of Planctomycetes and their phenomic and genomic characterization uncovers novel biology.</title>
        <authorList>
            <person name="Wiegand S."/>
            <person name="Jogler M."/>
            <person name="Boedeker C."/>
            <person name="Pinto D."/>
            <person name="Vollmers J."/>
            <person name="Rivas-Marin E."/>
            <person name="Kohn T."/>
            <person name="Peeters S.H."/>
            <person name="Heuer A."/>
            <person name="Rast P."/>
            <person name="Oberbeckmann S."/>
            <person name="Bunk B."/>
            <person name="Jeske O."/>
            <person name="Meyerdierks A."/>
            <person name="Storesund J.E."/>
            <person name="Kallscheuer N."/>
            <person name="Luecker S."/>
            <person name="Lage O.M."/>
            <person name="Pohl T."/>
            <person name="Merkel B.J."/>
            <person name="Hornburger P."/>
            <person name="Mueller R.-W."/>
            <person name="Bruemmer F."/>
            <person name="Labrenz M."/>
            <person name="Spormann A.M."/>
            <person name="Op den Camp H."/>
            <person name="Overmann J."/>
            <person name="Amann R."/>
            <person name="Jetten M.S.M."/>
            <person name="Mascher T."/>
            <person name="Medema M.H."/>
            <person name="Devos D.P."/>
            <person name="Kaster A.-K."/>
            <person name="Ovreas L."/>
            <person name="Rohde M."/>
            <person name="Galperin M.Y."/>
            <person name="Jogler C."/>
        </authorList>
    </citation>
    <scope>NUCLEOTIDE SEQUENCE [LARGE SCALE GENOMIC DNA]</scope>
    <source>
        <strain evidence="1 2">V144</strain>
    </source>
</reference>